<dbReference type="SUPFAM" id="SSF49785">
    <property type="entry name" value="Galactose-binding domain-like"/>
    <property type="match status" value="1"/>
</dbReference>
<protein>
    <submittedName>
        <fullName evidence="5">Carbohydrate binding domain-containing protein</fullName>
    </submittedName>
</protein>
<dbReference type="Gene3D" id="2.60.120.260">
    <property type="entry name" value="Galactose-binding domain-like"/>
    <property type="match status" value="1"/>
</dbReference>
<keyword evidence="3" id="KW-0732">Signal</keyword>
<evidence type="ECO:0000256" key="1">
    <source>
        <dbReference type="ARBA" id="ARBA00022801"/>
    </source>
</evidence>
<reference evidence="5 6" key="1">
    <citation type="submission" date="2023-02" db="EMBL/GenBank/DDBJ databases">
        <title>Description and genomic characterization of Microbulbifer bruguierae sp. nov., isolated from the sediment of mangrove plant Bruguiera sexangula.</title>
        <authorList>
            <person name="Long M."/>
        </authorList>
    </citation>
    <scope>NUCLEOTIDE SEQUENCE [LARGE SCALE GENOMIC DNA]</scope>
    <source>
        <strain evidence="5 6">H12</strain>
    </source>
</reference>
<dbReference type="EMBL" id="CP118605">
    <property type="protein sequence ID" value="WGL16175.1"/>
    <property type="molecule type" value="Genomic_DNA"/>
</dbReference>
<dbReference type="Pfam" id="PF02018">
    <property type="entry name" value="CBM_4_9"/>
    <property type="match status" value="1"/>
</dbReference>
<gene>
    <name evidence="5" type="ORF">PVT68_15550</name>
</gene>
<dbReference type="RefSeq" id="WP_280319566.1">
    <property type="nucleotide sequence ID" value="NZ_CP118605.1"/>
</dbReference>
<organism evidence="5 6">
    <name type="scientific">Microbulbifer bruguierae</name>
    <dbReference type="NCBI Taxonomy" id="3029061"/>
    <lineage>
        <taxon>Bacteria</taxon>
        <taxon>Pseudomonadati</taxon>
        <taxon>Pseudomonadota</taxon>
        <taxon>Gammaproteobacteria</taxon>
        <taxon>Cellvibrionales</taxon>
        <taxon>Microbulbiferaceae</taxon>
        <taxon>Microbulbifer</taxon>
    </lineage>
</organism>
<keyword evidence="1" id="KW-0378">Hydrolase</keyword>
<evidence type="ECO:0000256" key="3">
    <source>
        <dbReference type="SAM" id="SignalP"/>
    </source>
</evidence>
<proteinExistence type="predicted"/>
<feature type="chain" id="PRO_5045584095" evidence="3">
    <location>
        <begin position="28"/>
        <end position="219"/>
    </location>
</feature>
<dbReference type="Proteomes" id="UP001236500">
    <property type="component" value="Chromosome"/>
</dbReference>
<dbReference type="InterPro" id="IPR008979">
    <property type="entry name" value="Galactose-bd-like_sf"/>
</dbReference>
<feature type="region of interest" description="Disordered" evidence="2">
    <location>
        <begin position="36"/>
        <end position="65"/>
    </location>
</feature>
<dbReference type="InterPro" id="IPR003305">
    <property type="entry name" value="CenC_carb-bd"/>
</dbReference>
<evidence type="ECO:0000256" key="2">
    <source>
        <dbReference type="SAM" id="MobiDB-lite"/>
    </source>
</evidence>
<evidence type="ECO:0000259" key="4">
    <source>
        <dbReference type="Pfam" id="PF02018"/>
    </source>
</evidence>
<accession>A0ABY8NCK0</accession>
<evidence type="ECO:0000313" key="5">
    <source>
        <dbReference type="EMBL" id="WGL16175.1"/>
    </source>
</evidence>
<feature type="signal peptide" evidence="3">
    <location>
        <begin position="1"/>
        <end position="27"/>
    </location>
</feature>
<keyword evidence="6" id="KW-1185">Reference proteome</keyword>
<evidence type="ECO:0000313" key="6">
    <source>
        <dbReference type="Proteomes" id="UP001236500"/>
    </source>
</evidence>
<feature type="domain" description="CBM-cenC" evidence="4">
    <location>
        <begin position="27"/>
        <end position="125"/>
    </location>
</feature>
<name>A0ABY8NCK0_9GAMM</name>
<sequence>MKRCKNKIAMKFGCAAALSVCMASANASIQNPGFESDWDSWEDTDPSAISSVAQSGGKSAKISGSGGRVEQQVSVSANTNYRLSAYVLGAGTVGVEVGSSTIDTSADSSDWQKLAVEFNSGSAISVTVFGAYNGDEGRLDTLPSKTWARAPAVPVVPAVAQAVASALPAAILPLHPRRTAAATMATTRVTPSTAACLRSPAGPPRVSSGSRSISAVCSV</sequence>
<feature type="compositionally biased region" description="Acidic residues" evidence="2">
    <location>
        <begin position="36"/>
        <end position="45"/>
    </location>
</feature>